<evidence type="ECO:0000256" key="7">
    <source>
        <dbReference type="SAM" id="Phobius"/>
    </source>
</evidence>
<comment type="similarity">
    <text evidence="2">Belongs to the polysaccharide synthase family.</text>
</comment>
<reference evidence="9" key="2">
    <citation type="journal article" date="2018" name="Environ. Microbiol.">
        <title>Bloom of a denitrifying methanotroph, 'Candidatus Methylomirabilis limnetica', in a deep stratified lake.</title>
        <authorList>
            <person name="Graf J.S."/>
            <person name="Mayr M.J."/>
            <person name="Marchant H.K."/>
            <person name="Tienken D."/>
            <person name="Hach P.F."/>
            <person name="Brand A."/>
            <person name="Schubert C.J."/>
            <person name="Kuypers M.M."/>
            <person name="Milucka J."/>
        </authorList>
    </citation>
    <scope>NUCLEOTIDE SEQUENCE [LARGE SCALE GENOMIC DNA]</scope>
    <source>
        <strain evidence="9">Zug</strain>
    </source>
</reference>
<keyword evidence="9" id="KW-1185">Reference proteome</keyword>
<dbReference type="NCBIfam" id="NF007773">
    <property type="entry name" value="PRK10459.1"/>
    <property type="match status" value="1"/>
</dbReference>
<gene>
    <name evidence="8" type="ORF">CLG94_12470</name>
</gene>
<dbReference type="PANTHER" id="PTHR30250">
    <property type="entry name" value="PST FAMILY PREDICTED COLANIC ACID TRANSPORTER"/>
    <property type="match status" value="1"/>
</dbReference>
<evidence type="ECO:0000313" key="9">
    <source>
        <dbReference type="Proteomes" id="UP000241436"/>
    </source>
</evidence>
<proteinExistence type="inferred from homology"/>
<dbReference type="Pfam" id="PF13440">
    <property type="entry name" value="Polysacc_synt_3"/>
    <property type="match status" value="1"/>
</dbReference>
<feature type="transmembrane region" description="Helical" evidence="7">
    <location>
        <begin position="123"/>
        <end position="140"/>
    </location>
</feature>
<feature type="transmembrane region" description="Helical" evidence="7">
    <location>
        <begin position="395"/>
        <end position="414"/>
    </location>
</feature>
<reference evidence="8 9" key="1">
    <citation type="submission" date="2017-09" db="EMBL/GenBank/DDBJ databases">
        <title>Bloom of a denitrifying methanotroph, Candidatus Methylomirabilis limnetica, in a deep stratified lake.</title>
        <authorList>
            <person name="Graf J.S."/>
            <person name="Marchant H.K."/>
            <person name="Tienken D."/>
            <person name="Hach P.F."/>
            <person name="Brand A."/>
            <person name="Schubert C.J."/>
            <person name="Kuypers M.M."/>
            <person name="Milucka J."/>
        </authorList>
    </citation>
    <scope>NUCLEOTIDE SEQUENCE [LARGE SCALE GENOMIC DNA]</scope>
    <source>
        <strain evidence="8 9">Zug</strain>
    </source>
</reference>
<sequence length="489" mass="54067">MRLQCSPSKDQHREVAVHGVKWTTVSAIFRVGLQTLRIAILSRLLTPVDFGLMAMISILLGLIDAFMDLGTGNAIIQRRDTTSHQLASLYWLNLTFATAVSTFIIASTPLFSTFYAEPQLRMLLPWCAPLFLINAIGFVFRNVMQRDLNFALLARIQMIAVTIGSAVAVIFAFRGHGVFSLILAQLATAATTATLYVAFGRHSWHPTWHFDLRDLRGYINFGLYQMGERFVNYISANIDYLVIGRALGPHALGSYTLAYQLVVLPLTTINPILTSVAFPLFAKVQSDNAALRRGYLAIAKFLAFTTLPVLIGAGLTAPVLVPLVFGPKWGEAIRLVQILAFLGVLKSFANPSGSVLLAKGRVDIDFKWECFSATLNAITFAAVVHYGVAAVAISHVILVGLYFLPFVWIVCRLIDLPLRQYLLVFVRPATFVTVMASAVLLSNNILTVLIGNHIVLLLSLCLIGSTIFVLQISYFERQYIKDLWRLLAN</sequence>
<evidence type="ECO:0000256" key="2">
    <source>
        <dbReference type="ARBA" id="ARBA00007430"/>
    </source>
</evidence>
<dbReference type="Proteomes" id="UP000241436">
    <property type="component" value="Unassembled WGS sequence"/>
</dbReference>
<keyword evidence="4 7" id="KW-0812">Transmembrane</keyword>
<keyword evidence="6 7" id="KW-0472">Membrane</keyword>
<evidence type="ECO:0000256" key="5">
    <source>
        <dbReference type="ARBA" id="ARBA00022989"/>
    </source>
</evidence>
<evidence type="ECO:0000313" key="8">
    <source>
        <dbReference type="EMBL" id="PTL34906.1"/>
    </source>
</evidence>
<protein>
    <submittedName>
        <fullName evidence="8">Colanic acid exporter</fullName>
    </submittedName>
</protein>
<dbReference type="GO" id="GO:0005886">
    <property type="term" value="C:plasma membrane"/>
    <property type="evidence" value="ECO:0007669"/>
    <property type="project" value="UniProtKB-SubCell"/>
</dbReference>
<accession>A0A2T4TUW2</accession>
<comment type="subcellular location">
    <subcellularLocation>
        <location evidence="1">Cell membrane</location>
        <topology evidence="1">Multi-pass membrane protein</topology>
    </subcellularLocation>
</comment>
<keyword evidence="3" id="KW-1003">Cell membrane</keyword>
<organism evidence="8 9">
    <name type="scientific">Candidatus Methylomirabilis limnetica</name>
    <dbReference type="NCBI Taxonomy" id="2033718"/>
    <lineage>
        <taxon>Bacteria</taxon>
        <taxon>Candidatus Methylomirabilota</taxon>
        <taxon>Candidatus Methylomirabilia</taxon>
        <taxon>Candidatus Methylomirabilales</taxon>
        <taxon>Candidatus Methylomirabilaceae</taxon>
        <taxon>Candidatus Methylomirabilis</taxon>
    </lineage>
</organism>
<feature type="transmembrane region" description="Helical" evidence="7">
    <location>
        <begin position="259"/>
        <end position="282"/>
    </location>
</feature>
<name>A0A2T4TUW2_9BACT</name>
<evidence type="ECO:0000256" key="4">
    <source>
        <dbReference type="ARBA" id="ARBA00022692"/>
    </source>
</evidence>
<dbReference type="PANTHER" id="PTHR30250:SF10">
    <property type="entry name" value="LIPOPOLYSACCHARIDE BIOSYNTHESIS PROTEIN WZXC"/>
    <property type="match status" value="1"/>
</dbReference>
<feature type="transmembrane region" description="Helical" evidence="7">
    <location>
        <begin position="50"/>
        <end position="69"/>
    </location>
</feature>
<dbReference type="InterPro" id="IPR050833">
    <property type="entry name" value="Poly_Biosynth_Transport"/>
</dbReference>
<dbReference type="EMBL" id="NVQC01000038">
    <property type="protein sequence ID" value="PTL34906.1"/>
    <property type="molecule type" value="Genomic_DNA"/>
</dbReference>
<feature type="transmembrane region" description="Helical" evidence="7">
    <location>
        <begin position="90"/>
        <end position="111"/>
    </location>
</feature>
<keyword evidence="5 7" id="KW-1133">Transmembrane helix</keyword>
<dbReference type="CDD" id="cd13127">
    <property type="entry name" value="MATE_tuaB_like"/>
    <property type="match status" value="1"/>
</dbReference>
<feature type="transmembrane region" description="Helical" evidence="7">
    <location>
        <begin position="454"/>
        <end position="475"/>
    </location>
</feature>
<feature type="transmembrane region" description="Helical" evidence="7">
    <location>
        <begin position="335"/>
        <end position="358"/>
    </location>
</feature>
<evidence type="ECO:0000256" key="3">
    <source>
        <dbReference type="ARBA" id="ARBA00022475"/>
    </source>
</evidence>
<evidence type="ECO:0000256" key="6">
    <source>
        <dbReference type="ARBA" id="ARBA00023136"/>
    </source>
</evidence>
<feature type="transmembrane region" description="Helical" evidence="7">
    <location>
        <begin position="152"/>
        <end position="173"/>
    </location>
</feature>
<comment type="caution">
    <text evidence="8">The sequence shown here is derived from an EMBL/GenBank/DDBJ whole genome shotgun (WGS) entry which is preliminary data.</text>
</comment>
<feature type="transmembrane region" description="Helical" evidence="7">
    <location>
        <begin position="421"/>
        <end position="442"/>
    </location>
</feature>
<dbReference type="AlphaFoldDB" id="A0A2T4TUW2"/>
<feature type="transmembrane region" description="Helical" evidence="7">
    <location>
        <begin position="294"/>
        <end position="315"/>
    </location>
</feature>
<feature type="transmembrane region" description="Helical" evidence="7">
    <location>
        <begin position="179"/>
        <end position="199"/>
    </location>
</feature>
<feature type="transmembrane region" description="Helical" evidence="7">
    <location>
        <begin position="230"/>
        <end position="247"/>
    </location>
</feature>
<evidence type="ECO:0000256" key="1">
    <source>
        <dbReference type="ARBA" id="ARBA00004651"/>
    </source>
</evidence>